<name>A0ABS1C557_9BACT</name>
<evidence type="ECO:0000313" key="3">
    <source>
        <dbReference type="Proteomes" id="UP000644147"/>
    </source>
</evidence>
<gene>
    <name evidence="2" type="ORF">I5M27_15140</name>
</gene>
<dbReference type="PANTHER" id="PTHR42754">
    <property type="entry name" value="ENDOGLUCANASE"/>
    <property type="match status" value="1"/>
</dbReference>
<dbReference type="Gene3D" id="2.130.10.10">
    <property type="entry name" value="YVTN repeat-like/Quinoprotein amine dehydrogenase"/>
    <property type="match status" value="1"/>
</dbReference>
<protein>
    <submittedName>
        <fullName evidence="2">Gliding motility-associated C-terminal domain-containing protein</fullName>
    </submittedName>
</protein>
<reference evidence="2 3" key="1">
    <citation type="submission" date="2020-12" db="EMBL/GenBank/DDBJ databases">
        <title>Bacterial novel species Adhaeribacter sp. BT258 isolated from soil.</title>
        <authorList>
            <person name="Jung H.-Y."/>
        </authorList>
    </citation>
    <scope>NUCLEOTIDE SEQUENCE [LARGE SCALE GENOMIC DNA]</scope>
    <source>
        <strain evidence="2 3">BT258</strain>
    </source>
</reference>
<comment type="caution">
    <text evidence="2">The sequence shown here is derived from an EMBL/GenBank/DDBJ whole genome shotgun (WGS) entry which is preliminary data.</text>
</comment>
<dbReference type="PANTHER" id="PTHR42754:SF1">
    <property type="entry name" value="LIPOPROTEIN"/>
    <property type="match status" value="1"/>
</dbReference>
<dbReference type="EMBL" id="JAEHFX010000008">
    <property type="protein sequence ID" value="MBK0404331.1"/>
    <property type="molecule type" value="Genomic_DNA"/>
</dbReference>
<dbReference type="InterPro" id="IPR015943">
    <property type="entry name" value="WD40/YVTN_repeat-like_dom_sf"/>
</dbReference>
<dbReference type="Proteomes" id="UP000644147">
    <property type="component" value="Unassembled WGS sequence"/>
</dbReference>
<sequence>MKKLLLVFLLLFPLVSMSQSAFVKTIDGMHFGRNTRIFQTNDQGIAVFSLDSLKLYKFNSCGNPDWAKQYKIPIGFYAGSAIKTRNGGFALLNRIPSANLYHSVVTLLDANGAIIWSRSLEDPDYIQYPYTISEDSNGNFVVLANASPLNQQGFFNTITKLDANGNFLWTKFYSFGPIWGGAIVTSDGGILARIGSTLFKIDQTGNLEWASGFGNTTSYLAPVEVSDGYIFTGLNSALNTVTFYKISKTGQLQLGGRKVTEFTGNPPQLYKKSNGNFAAVFNKTNTFGFSYATIIEFDKDLNIVRQSTLDNGKAGVILQGYHVGFSDENHTLLTGLTIANAAGSKLFFAKTDPLFHTGCDTTFAINITTEPVNPPFSPSSSVSSHTFSVVNKSFPVKNIPAITSTHCSSFAPARINIHADSILCANSPLALRDRSGLVLDSYLWSTGDTTATIAVNQSGKYWLRATTNCGAQTVSDTVMVTQIAFPQPTLTHDTALCQNSEVLINATLPGAVYRWHDGSTNAIYRATKPGIYHVDVTYQTCTKRFSGKIGDHEKLLLPNIFTPNNDGRNETFAPMEMCGVGSGKLKIYNRWGQLLYETSEINKGWNGRVNGQKTADGVYFYLLEYANFRNEQKMKKGWVELVGG</sequence>
<evidence type="ECO:0000313" key="2">
    <source>
        <dbReference type="EMBL" id="MBK0404331.1"/>
    </source>
</evidence>
<dbReference type="NCBIfam" id="TIGR04131">
    <property type="entry name" value="Bac_Flav_CTERM"/>
    <property type="match status" value="1"/>
</dbReference>
<proteinExistence type="predicted"/>
<evidence type="ECO:0000256" key="1">
    <source>
        <dbReference type="SAM" id="SignalP"/>
    </source>
</evidence>
<dbReference type="Pfam" id="PF13585">
    <property type="entry name" value="CHU_C"/>
    <property type="match status" value="1"/>
</dbReference>
<dbReference type="RefSeq" id="WP_200507169.1">
    <property type="nucleotide sequence ID" value="NZ_JAEHFX010000008.1"/>
</dbReference>
<keyword evidence="1" id="KW-0732">Signal</keyword>
<accession>A0ABS1C557</accession>
<keyword evidence="3" id="KW-1185">Reference proteome</keyword>
<dbReference type="InterPro" id="IPR026341">
    <property type="entry name" value="T9SS_type_B"/>
</dbReference>
<organism evidence="2 3">
    <name type="scientific">Adhaeribacter terrigena</name>
    <dbReference type="NCBI Taxonomy" id="2793070"/>
    <lineage>
        <taxon>Bacteria</taxon>
        <taxon>Pseudomonadati</taxon>
        <taxon>Bacteroidota</taxon>
        <taxon>Cytophagia</taxon>
        <taxon>Cytophagales</taxon>
        <taxon>Hymenobacteraceae</taxon>
        <taxon>Adhaeribacter</taxon>
    </lineage>
</organism>
<feature type="signal peptide" evidence="1">
    <location>
        <begin position="1"/>
        <end position="21"/>
    </location>
</feature>
<feature type="chain" id="PRO_5046345431" evidence="1">
    <location>
        <begin position="22"/>
        <end position="644"/>
    </location>
</feature>